<comment type="caution">
    <text evidence="9">The sequence shown here is derived from an EMBL/GenBank/DDBJ whole genome shotgun (WGS) entry which is preliminary data.</text>
</comment>
<dbReference type="InterPro" id="IPR000304">
    <property type="entry name" value="Pyrroline-COOH_reductase"/>
</dbReference>
<protein>
    <recommendedName>
        <fullName evidence="4 5">Pyrroline-5-carboxylate reductase</fullName>
        <shortName evidence="4">P5C reductase</shortName>
        <shortName evidence="4">P5CR</shortName>
        <ecNumber evidence="4 5">1.5.1.2</ecNumber>
    </recommendedName>
    <alternativeName>
        <fullName evidence="4">PCA reductase</fullName>
    </alternativeName>
</protein>
<dbReference type="GO" id="GO:0005737">
    <property type="term" value="C:cytoplasm"/>
    <property type="evidence" value="ECO:0007669"/>
    <property type="project" value="UniProtKB-SubCell"/>
</dbReference>
<dbReference type="InterPro" id="IPR036291">
    <property type="entry name" value="NAD(P)-bd_dom_sf"/>
</dbReference>
<comment type="catalytic activity">
    <reaction evidence="4">
        <text>L-proline + NAD(+) = (S)-1-pyrroline-5-carboxylate + NADH + 2 H(+)</text>
        <dbReference type="Rhea" id="RHEA:14105"/>
        <dbReference type="ChEBI" id="CHEBI:15378"/>
        <dbReference type="ChEBI" id="CHEBI:17388"/>
        <dbReference type="ChEBI" id="CHEBI:57540"/>
        <dbReference type="ChEBI" id="CHEBI:57945"/>
        <dbReference type="ChEBI" id="CHEBI:60039"/>
        <dbReference type="EC" id="1.5.1.2"/>
    </reaction>
</comment>
<keyword evidence="4" id="KW-0028">Amino-acid biosynthesis</keyword>
<evidence type="ECO:0000256" key="3">
    <source>
        <dbReference type="ARBA" id="ARBA00023002"/>
    </source>
</evidence>
<evidence type="ECO:0000256" key="4">
    <source>
        <dbReference type="HAMAP-Rule" id="MF_01925"/>
    </source>
</evidence>
<comment type="catalytic activity">
    <reaction evidence="4">
        <text>L-proline + NADP(+) = (S)-1-pyrroline-5-carboxylate + NADPH + 2 H(+)</text>
        <dbReference type="Rhea" id="RHEA:14109"/>
        <dbReference type="ChEBI" id="CHEBI:15378"/>
        <dbReference type="ChEBI" id="CHEBI:17388"/>
        <dbReference type="ChEBI" id="CHEBI:57783"/>
        <dbReference type="ChEBI" id="CHEBI:58349"/>
        <dbReference type="ChEBI" id="CHEBI:60039"/>
        <dbReference type="EC" id="1.5.1.2"/>
    </reaction>
</comment>
<feature type="domain" description="Pyrroline-5-carboxylate reductase catalytic N-terminal" evidence="7">
    <location>
        <begin position="3"/>
        <end position="91"/>
    </location>
</feature>
<gene>
    <name evidence="4" type="primary">proC</name>
    <name evidence="9" type="ORF">EP47_02225</name>
</gene>
<comment type="similarity">
    <text evidence="1 4">Belongs to the pyrroline-5-carboxylate reductase family.</text>
</comment>
<evidence type="ECO:0000256" key="6">
    <source>
        <dbReference type="PIRSR" id="PIRSR000193-1"/>
    </source>
</evidence>
<organism evidence="9 10">
    <name type="scientific">Legionella norrlandica</name>
    <dbReference type="NCBI Taxonomy" id="1498499"/>
    <lineage>
        <taxon>Bacteria</taxon>
        <taxon>Pseudomonadati</taxon>
        <taxon>Pseudomonadota</taxon>
        <taxon>Gammaproteobacteria</taxon>
        <taxon>Legionellales</taxon>
        <taxon>Legionellaceae</taxon>
        <taxon>Legionella</taxon>
    </lineage>
</organism>
<evidence type="ECO:0000256" key="2">
    <source>
        <dbReference type="ARBA" id="ARBA00022857"/>
    </source>
</evidence>
<evidence type="ECO:0000313" key="10">
    <source>
        <dbReference type="Proteomes" id="UP000054422"/>
    </source>
</evidence>
<reference evidence="9 10" key="1">
    <citation type="submission" date="2014-05" db="EMBL/GenBank/DDBJ databases">
        <authorList>
            <person name="Rizzardi K."/>
            <person name="Winiecka-Krusnell J."/>
            <person name="Ramliden M."/>
            <person name="Alm E."/>
            <person name="Andersson S."/>
            <person name="Byfors S."/>
        </authorList>
    </citation>
    <scope>NUCLEOTIDE SEQUENCE [LARGE SCALE GENOMIC DNA]</scope>
    <source>
        <strain evidence="9 10">LEGN</strain>
    </source>
</reference>
<dbReference type="STRING" id="1498499.EP47_02225"/>
<evidence type="ECO:0000259" key="7">
    <source>
        <dbReference type="Pfam" id="PF03807"/>
    </source>
</evidence>
<keyword evidence="10" id="KW-1185">Reference proteome</keyword>
<name>A0A0A2SUL7_9GAMM</name>
<dbReference type="GO" id="GO:0004735">
    <property type="term" value="F:pyrroline-5-carboxylate reductase activity"/>
    <property type="evidence" value="ECO:0007669"/>
    <property type="project" value="UniProtKB-UniRule"/>
</dbReference>
<feature type="binding site" evidence="6">
    <location>
        <begin position="6"/>
        <end position="11"/>
    </location>
    <ligand>
        <name>NADP(+)</name>
        <dbReference type="ChEBI" id="CHEBI:58349"/>
    </ligand>
</feature>
<comment type="function">
    <text evidence="4">Catalyzes the reduction of 1-pyrroline-5-carboxylate (PCA) to L-proline.</text>
</comment>
<dbReference type="GO" id="GO:0055129">
    <property type="term" value="P:L-proline biosynthetic process"/>
    <property type="evidence" value="ECO:0007669"/>
    <property type="project" value="UniProtKB-UniRule"/>
</dbReference>
<dbReference type="SUPFAM" id="SSF48179">
    <property type="entry name" value="6-phosphogluconate dehydrogenase C-terminal domain-like"/>
    <property type="match status" value="1"/>
</dbReference>
<dbReference type="SUPFAM" id="SSF51735">
    <property type="entry name" value="NAD(P)-binding Rossmann-fold domains"/>
    <property type="match status" value="1"/>
</dbReference>
<comment type="pathway">
    <text evidence="4">Amino-acid biosynthesis; L-proline biosynthesis; L-proline from L-glutamate 5-semialdehyde: step 1/1.</text>
</comment>
<evidence type="ECO:0000256" key="5">
    <source>
        <dbReference type="NCBIfam" id="TIGR00112"/>
    </source>
</evidence>
<dbReference type="UniPathway" id="UPA00098">
    <property type="reaction ID" value="UER00361"/>
</dbReference>
<keyword evidence="3 4" id="KW-0560">Oxidoreductase</keyword>
<dbReference type="OrthoDB" id="9805754at2"/>
<dbReference type="NCBIfam" id="TIGR00112">
    <property type="entry name" value="proC"/>
    <property type="match status" value="1"/>
</dbReference>
<dbReference type="InterPro" id="IPR028939">
    <property type="entry name" value="P5C_Rdtase_cat_N"/>
</dbReference>
<feature type="binding site" evidence="6">
    <location>
        <position position="49"/>
    </location>
    <ligand>
        <name>NADPH</name>
        <dbReference type="ChEBI" id="CHEBI:57783"/>
    </ligand>
</feature>
<dbReference type="RefSeq" id="WP_035888954.1">
    <property type="nucleotide sequence ID" value="NZ_JNCF01000018.1"/>
</dbReference>
<comment type="subcellular location">
    <subcellularLocation>
        <location evidence="4">Cytoplasm</location>
    </subcellularLocation>
</comment>
<feature type="binding site" evidence="6">
    <location>
        <begin position="62"/>
        <end position="65"/>
    </location>
    <ligand>
        <name>NADP(+)</name>
        <dbReference type="ChEBI" id="CHEBI:58349"/>
    </ligand>
</feature>
<dbReference type="Pfam" id="PF03807">
    <property type="entry name" value="F420_oxidored"/>
    <property type="match status" value="1"/>
</dbReference>
<dbReference type="EMBL" id="JNCF01000018">
    <property type="protein sequence ID" value="KGP63386.1"/>
    <property type="molecule type" value="Genomic_DNA"/>
</dbReference>
<dbReference type="PANTHER" id="PTHR11645:SF0">
    <property type="entry name" value="PYRROLINE-5-CARBOXYLATE REDUCTASE 3"/>
    <property type="match status" value="1"/>
</dbReference>
<dbReference type="Proteomes" id="UP000054422">
    <property type="component" value="Unassembled WGS sequence"/>
</dbReference>
<dbReference type="InterPro" id="IPR008927">
    <property type="entry name" value="6-PGluconate_DH-like_C_sf"/>
</dbReference>
<dbReference type="Gene3D" id="1.10.3730.10">
    <property type="entry name" value="ProC C-terminal domain-like"/>
    <property type="match status" value="1"/>
</dbReference>
<dbReference type="HAMAP" id="MF_01925">
    <property type="entry name" value="P5C_reductase"/>
    <property type="match status" value="1"/>
</dbReference>
<evidence type="ECO:0000256" key="1">
    <source>
        <dbReference type="ARBA" id="ARBA00005525"/>
    </source>
</evidence>
<dbReference type="EC" id="1.5.1.2" evidence="4 5"/>
<dbReference type="InterPro" id="IPR029036">
    <property type="entry name" value="P5CR_dimer"/>
</dbReference>
<dbReference type="FunFam" id="1.10.3730.10:FF:000001">
    <property type="entry name" value="Pyrroline-5-carboxylate reductase"/>
    <property type="match status" value="1"/>
</dbReference>
<keyword evidence="4" id="KW-0963">Cytoplasm</keyword>
<dbReference type="PIRSF" id="PIRSF000193">
    <property type="entry name" value="Pyrrol-5-carb_rd"/>
    <property type="match status" value="1"/>
</dbReference>
<keyword evidence="2 4" id="KW-0521">NADP</keyword>
<evidence type="ECO:0000259" key="8">
    <source>
        <dbReference type="Pfam" id="PF14748"/>
    </source>
</evidence>
<dbReference type="Pfam" id="PF14748">
    <property type="entry name" value="P5CR_dimer"/>
    <property type="match status" value="1"/>
</dbReference>
<keyword evidence="4" id="KW-0641">Proline biosynthesis</keyword>
<proteinExistence type="inferred from homology"/>
<dbReference type="AlphaFoldDB" id="A0A0A2SUL7"/>
<sequence>MNISFIGYGNMAKAIARSLQNQGKYSLSAAAPSLTAGINKENIRTHHDNKEIVKNADIIILAVKPSQMSPVLKEINPFIPINCLLISVAAGLTLTWFAKQCNKGQAVIRTMPNTPATVGMAATPMIANEFTNQKQKKWAEQLFSSIGITSWVENEEDMDTFTALSGSGPAYVFLFIETMINAAVELGLNERVAKIFAMQTFLGALHLAQHSKLDLAELRTKVTSPGGTTAAALQILHKQLDDLIYSAMKAAKERAHELGNIN</sequence>
<evidence type="ECO:0000313" key="9">
    <source>
        <dbReference type="EMBL" id="KGP63386.1"/>
    </source>
</evidence>
<dbReference type="PANTHER" id="PTHR11645">
    <property type="entry name" value="PYRROLINE-5-CARBOXYLATE REDUCTASE"/>
    <property type="match status" value="1"/>
</dbReference>
<feature type="domain" description="Pyrroline-5-carboxylate reductase dimerisation" evidence="8">
    <location>
        <begin position="155"/>
        <end position="258"/>
    </location>
</feature>
<accession>A0A0A2SUL7</accession>
<dbReference type="Gene3D" id="3.40.50.720">
    <property type="entry name" value="NAD(P)-binding Rossmann-like Domain"/>
    <property type="match status" value="1"/>
</dbReference>